<name>A2G7S1_TRIV3</name>
<dbReference type="AlphaFoldDB" id="A2G7S1"/>
<accession>A2G7S1</accession>
<dbReference type="VEuPathDB" id="TrichDB:TVAGG3_0322120"/>
<dbReference type="Proteomes" id="UP000001542">
    <property type="component" value="Unassembled WGS sequence"/>
</dbReference>
<dbReference type="VEuPathDB" id="TrichDB:TVAG_147370"/>
<reference evidence="1" key="2">
    <citation type="journal article" date="2007" name="Science">
        <title>Draft genome sequence of the sexually transmitted pathogen Trichomonas vaginalis.</title>
        <authorList>
            <person name="Carlton J.M."/>
            <person name="Hirt R.P."/>
            <person name="Silva J.C."/>
            <person name="Delcher A.L."/>
            <person name="Schatz M."/>
            <person name="Zhao Q."/>
            <person name="Wortman J.R."/>
            <person name="Bidwell S.L."/>
            <person name="Alsmark U.C.M."/>
            <person name="Besteiro S."/>
            <person name="Sicheritz-Ponten T."/>
            <person name="Noel C.J."/>
            <person name="Dacks J.B."/>
            <person name="Foster P.G."/>
            <person name="Simillion C."/>
            <person name="Van de Peer Y."/>
            <person name="Miranda-Saavedra D."/>
            <person name="Barton G.J."/>
            <person name="Westrop G.D."/>
            <person name="Mueller S."/>
            <person name="Dessi D."/>
            <person name="Fiori P.L."/>
            <person name="Ren Q."/>
            <person name="Paulsen I."/>
            <person name="Zhang H."/>
            <person name="Bastida-Corcuera F.D."/>
            <person name="Simoes-Barbosa A."/>
            <person name="Brown M.T."/>
            <person name="Hayes R.D."/>
            <person name="Mukherjee M."/>
            <person name="Okumura C.Y."/>
            <person name="Schneider R."/>
            <person name="Smith A.J."/>
            <person name="Vanacova S."/>
            <person name="Villalvazo M."/>
            <person name="Haas B.J."/>
            <person name="Pertea M."/>
            <person name="Feldblyum T.V."/>
            <person name="Utterback T.R."/>
            <person name="Shu C.L."/>
            <person name="Osoegawa K."/>
            <person name="de Jong P.J."/>
            <person name="Hrdy I."/>
            <person name="Horvathova L."/>
            <person name="Zubacova Z."/>
            <person name="Dolezal P."/>
            <person name="Malik S.B."/>
            <person name="Logsdon J.M. Jr."/>
            <person name="Henze K."/>
            <person name="Gupta A."/>
            <person name="Wang C.C."/>
            <person name="Dunne R.L."/>
            <person name="Upcroft J.A."/>
            <person name="Upcroft P."/>
            <person name="White O."/>
            <person name="Salzberg S.L."/>
            <person name="Tang P."/>
            <person name="Chiu C.-H."/>
            <person name="Lee Y.-S."/>
            <person name="Embley T.M."/>
            <person name="Coombs G.H."/>
            <person name="Mottram J.C."/>
            <person name="Tachezy J."/>
            <person name="Fraser-Liggett C.M."/>
            <person name="Johnson P.J."/>
        </authorList>
    </citation>
    <scope>NUCLEOTIDE SEQUENCE [LARGE SCALE GENOMIC DNA]</scope>
    <source>
        <strain evidence="1">G3</strain>
    </source>
</reference>
<evidence type="ECO:0000313" key="1">
    <source>
        <dbReference type="EMBL" id="EAX86795.1"/>
    </source>
</evidence>
<sequence length="436" mass="50415">MDYPKTYRCPIAQQIVHKIVYENQNKAEFIQYVHAQIQEMKDKKGTHKYFAVHTDRSFTQIGFDDLFIIEIAQCFRDFPNLAQFRISVEEKQYVNLESGFILINPDDEVKEALSSILTSYTVHPIMYDFLRDYTALIMHGINVNTGIRNKKDSFQIYDPQAAFITKAAPYISSVTLDDAIKQIKFECYETIAAIDTIEVPNYPKLIYENQGKSNTEIIQEYIKYLPYFVSRPALVALSVLRAISKAGTLYDIRSRIFEKKEFYLKANDIVKNGGLLFQEIMKQHKLLRNVEDHPYESLLFINDLLKQKRDIQKVKPDFRNSNHLKNYKQSCLAVINATQNHVPEKTDDLSVASMTNPFSAKLTELHINGELRDFLNVVYSDLVSSGKIHPGKEFEDVINQLESPLLMVAIESTSKLSDKNERNAQYQKIYDILLNS</sequence>
<organism evidence="1 2">
    <name type="scientific">Trichomonas vaginalis (strain ATCC PRA-98 / G3)</name>
    <dbReference type="NCBI Taxonomy" id="412133"/>
    <lineage>
        <taxon>Eukaryota</taxon>
        <taxon>Metamonada</taxon>
        <taxon>Parabasalia</taxon>
        <taxon>Trichomonadida</taxon>
        <taxon>Trichomonadidae</taxon>
        <taxon>Trichomonas</taxon>
    </lineage>
</organism>
<dbReference type="KEGG" id="tva:4744443"/>
<dbReference type="InParanoid" id="A2G7S1"/>
<proteinExistence type="predicted"/>
<dbReference type="RefSeq" id="XP_001299725.1">
    <property type="nucleotide sequence ID" value="XM_001299724.1"/>
</dbReference>
<gene>
    <name evidence="1" type="ORF">TVAG_147370</name>
</gene>
<protein>
    <submittedName>
        <fullName evidence="1">Uncharacterized protein</fullName>
    </submittedName>
</protein>
<dbReference type="EMBL" id="DS114570">
    <property type="protein sequence ID" value="EAX86795.1"/>
    <property type="molecule type" value="Genomic_DNA"/>
</dbReference>
<evidence type="ECO:0000313" key="2">
    <source>
        <dbReference type="Proteomes" id="UP000001542"/>
    </source>
</evidence>
<keyword evidence="2" id="KW-1185">Reference proteome</keyword>
<reference evidence="1" key="1">
    <citation type="submission" date="2006-10" db="EMBL/GenBank/DDBJ databases">
        <authorList>
            <person name="Amadeo P."/>
            <person name="Zhao Q."/>
            <person name="Wortman J."/>
            <person name="Fraser-Liggett C."/>
            <person name="Carlton J."/>
        </authorList>
    </citation>
    <scope>NUCLEOTIDE SEQUENCE</scope>
    <source>
        <strain evidence="1">G3</strain>
    </source>
</reference>